<organism evidence="4 5">
    <name type="scientific">Neocallimastix californiae</name>
    <dbReference type="NCBI Taxonomy" id="1754190"/>
    <lineage>
        <taxon>Eukaryota</taxon>
        <taxon>Fungi</taxon>
        <taxon>Fungi incertae sedis</taxon>
        <taxon>Chytridiomycota</taxon>
        <taxon>Chytridiomycota incertae sedis</taxon>
        <taxon>Neocallimastigomycetes</taxon>
        <taxon>Neocallimastigales</taxon>
        <taxon>Neocallimastigaceae</taxon>
        <taxon>Neocallimastix</taxon>
    </lineage>
</organism>
<feature type="domain" description="BD-FAE-like" evidence="3">
    <location>
        <begin position="48"/>
        <end position="158"/>
    </location>
</feature>
<gene>
    <name evidence="4" type="ORF">LY90DRAFT_500200</name>
</gene>
<dbReference type="GO" id="GO:0016787">
    <property type="term" value="F:hydrolase activity"/>
    <property type="evidence" value="ECO:0007669"/>
    <property type="project" value="UniProtKB-KW"/>
</dbReference>
<feature type="signal peptide" evidence="2">
    <location>
        <begin position="1"/>
        <end position="21"/>
    </location>
</feature>
<dbReference type="InterPro" id="IPR029058">
    <property type="entry name" value="AB_hydrolase_fold"/>
</dbReference>
<dbReference type="Gene3D" id="3.40.50.1820">
    <property type="entry name" value="alpha/beta hydrolase"/>
    <property type="match status" value="1"/>
</dbReference>
<protein>
    <submittedName>
        <fullName evidence="4">Alpha/beta-hydrolase</fullName>
    </submittedName>
</protein>
<evidence type="ECO:0000256" key="1">
    <source>
        <dbReference type="ARBA" id="ARBA00022801"/>
    </source>
</evidence>
<evidence type="ECO:0000259" key="3">
    <source>
        <dbReference type="Pfam" id="PF20434"/>
    </source>
</evidence>
<keyword evidence="2" id="KW-0732">Signal</keyword>
<dbReference type="STRING" id="1754190.A0A1Y2FCR5"/>
<accession>A0A1Y2FCR5</accession>
<reference evidence="4 5" key="1">
    <citation type="submission" date="2016-08" db="EMBL/GenBank/DDBJ databases">
        <title>A Parts List for Fungal Cellulosomes Revealed by Comparative Genomics.</title>
        <authorList>
            <consortium name="DOE Joint Genome Institute"/>
            <person name="Haitjema C.H."/>
            <person name="Gilmore S.P."/>
            <person name="Henske J.K."/>
            <person name="Solomon K.V."/>
            <person name="De Groot R."/>
            <person name="Kuo A."/>
            <person name="Mondo S.J."/>
            <person name="Salamov A.A."/>
            <person name="Labutti K."/>
            <person name="Zhao Z."/>
            <person name="Chiniquy J."/>
            <person name="Barry K."/>
            <person name="Brewer H.M."/>
            <person name="Purvine S.O."/>
            <person name="Wright A.T."/>
            <person name="Boxma B."/>
            <person name="Van Alen T."/>
            <person name="Hackstein J.H."/>
            <person name="Baker S.E."/>
            <person name="Grigoriev I.V."/>
            <person name="O'Malley M.A."/>
        </authorList>
    </citation>
    <scope>NUCLEOTIDE SEQUENCE [LARGE SCALE GENOMIC DNA]</scope>
    <source>
        <strain evidence="4 5">G1</strain>
    </source>
</reference>
<evidence type="ECO:0000313" key="4">
    <source>
        <dbReference type="EMBL" id="ORY81106.1"/>
    </source>
</evidence>
<dbReference type="EMBL" id="MCOG01000011">
    <property type="protein sequence ID" value="ORY81106.1"/>
    <property type="molecule type" value="Genomic_DNA"/>
</dbReference>
<name>A0A1Y2FCR5_9FUNG</name>
<evidence type="ECO:0000256" key="2">
    <source>
        <dbReference type="SAM" id="SignalP"/>
    </source>
</evidence>
<dbReference type="SUPFAM" id="SSF53474">
    <property type="entry name" value="alpha/beta-Hydrolases"/>
    <property type="match status" value="1"/>
</dbReference>
<evidence type="ECO:0000313" key="5">
    <source>
        <dbReference type="Proteomes" id="UP000193920"/>
    </source>
</evidence>
<sequence length="309" mass="34997">MKSSILIRLFAIITVTASTFASPLANLKKHNVTLAKDGNVNYYKDLPLDVYYQDSKFKKFEKRPVVVYIYGGGWCSGNKEKNSKIGEYLREQGYIAVLPNYHVYPNATSVETMVDEIHHAIEWTYKNIHKYGGDKHKMSISGQSAGAHLISLTLTKAALGMKNLGKPLRKLPTFKHALLLNGPYTIQVEESIKNYYEYGMDLYADGFTALFLNKTNYSPQEILTTKKSKSIKYLSAKHITFLECTNDEVVAYGTAAPMIEQVKRTVRKTTTDHVVVEGADHNKINHGIRDGDEEAKKIFIDLIRKYNKN</sequence>
<keyword evidence="1 4" id="KW-0378">Hydrolase</keyword>
<proteinExistence type="predicted"/>
<dbReference type="OrthoDB" id="6495301at2759"/>
<dbReference type="Pfam" id="PF20434">
    <property type="entry name" value="BD-FAE"/>
    <property type="match status" value="1"/>
</dbReference>
<keyword evidence="5" id="KW-1185">Reference proteome</keyword>
<dbReference type="Proteomes" id="UP000193920">
    <property type="component" value="Unassembled WGS sequence"/>
</dbReference>
<dbReference type="InterPro" id="IPR050300">
    <property type="entry name" value="GDXG_lipolytic_enzyme"/>
</dbReference>
<dbReference type="PANTHER" id="PTHR48081">
    <property type="entry name" value="AB HYDROLASE SUPERFAMILY PROTEIN C4A8.06C"/>
    <property type="match status" value="1"/>
</dbReference>
<dbReference type="InterPro" id="IPR049492">
    <property type="entry name" value="BD-FAE-like_dom"/>
</dbReference>
<feature type="chain" id="PRO_5013208928" evidence="2">
    <location>
        <begin position="22"/>
        <end position="309"/>
    </location>
</feature>
<comment type="caution">
    <text evidence="4">The sequence shown here is derived from an EMBL/GenBank/DDBJ whole genome shotgun (WGS) entry which is preliminary data.</text>
</comment>
<dbReference type="AlphaFoldDB" id="A0A1Y2FCR5"/>